<evidence type="ECO:0000259" key="3">
    <source>
        <dbReference type="PROSITE" id="PS50110"/>
    </source>
</evidence>
<dbReference type="Gene3D" id="3.40.50.2300">
    <property type="match status" value="1"/>
</dbReference>
<dbReference type="InterPro" id="IPR011006">
    <property type="entry name" value="CheY-like_superfamily"/>
</dbReference>
<feature type="domain" description="Response regulatory" evidence="3">
    <location>
        <begin position="4"/>
        <end position="120"/>
    </location>
</feature>
<evidence type="ECO:0000313" key="4">
    <source>
        <dbReference type="EMBL" id="MDT3330795.1"/>
    </source>
</evidence>
<organism evidence="4 5">
    <name type="scientific">Microbacterium aquilitoris</name>
    <dbReference type="NCBI Taxonomy" id="3067307"/>
    <lineage>
        <taxon>Bacteria</taxon>
        <taxon>Bacillati</taxon>
        <taxon>Actinomycetota</taxon>
        <taxon>Actinomycetes</taxon>
        <taxon>Micrococcales</taxon>
        <taxon>Microbacteriaceae</taxon>
        <taxon>Microbacterium</taxon>
    </lineage>
</organism>
<evidence type="ECO:0000256" key="2">
    <source>
        <dbReference type="PROSITE-ProRule" id="PRU00169"/>
    </source>
</evidence>
<dbReference type="Pfam" id="PF00072">
    <property type="entry name" value="Response_reg"/>
    <property type="match status" value="1"/>
</dbReference>
<accession>A0ABU3GKA0</accession>
<protein>
    <submittedName>
        <fullName evidence="4">Response regulator</fullName>
    </submittedName>
</protein>
<sequence length="124" mass="13623">MAISVLVVDDDDDIAMLLVSSLERAGISTARAGNGREGVERVRADRPRVVLMDWMMPGTDGIQAAREIRRSTDIPQPHIIMLTARVHSSDQEDAIRAGVDEVVAKPFRPREVVGHVKELLELAS</sequence>
<dbReference type="Proteomes" id="UP001262835">
    <property type="component" value="Unassembled WGS sequence"/>
</dbReference>
<dbReference type="SMART" id="SM00448">
    <property type="entry name" value="REC"/>
    <property type="match status" value="1"/>
</dbReference>
<feature type="modified residue" description="4-aspartylphosphate" evidence="2">
    <location>
        <position position="53"/>
    </location>
</feature>
<dbReference type="InterPro" id="IPR050595">
    <property type="entry name" value="Bact_response_regulator"/>
</dbReference>
<dbReference type="SUPFAM" id="SSF52172">
    <property type="entry name" value="CheY-like"/>
    <property type="match status" value="1"/>
</dbReference>
<reference evidence="4 5" key="1">
    <citation type="submission" date="2023-08" db="EMBL/GenBank/DDBJ databases">
        <title>Microbacterium aquilitoris sp. nov. and Microbacterium gwkjibeachense sp. nov., isolated from beach.</title>
        <authorList>
            <person name="Lee S.D."/>
            <person name="Yang H."/>
            <person name="Kim I."/>
        </authorList>
    </citation>
    <scope>NUCLEOTIDE SEQUENCE [LARGE SCALE GENOMIC DNA]</scope>
    <source>
        <strain evidence="4 5">KSW-18</strain>
    </source>
</reference>
<evidence type="ECO:0000313" key="5">
    <source>
        <dbReference type="Proteomes" id="UP001262835"/>
    </source>
</evidence>
<keyword evidence="5" id="KW-1185">Reference proteome</keyword>
<dbReference type="EMBL" id="JAUZVT010000002">
    <property type="protein sequence ID" value="MDT3330795.1"/>
    <property type="molecule type" value="Genomic_DNA"/>
</dbReference>
<dbReference type="PANTHER" id="PTHR44591:SF3">
    <property type="entry name" value="RESPONSE REGULATORY DOMAIN-CONTAINING PROTEIN"/>
    <property type="match status" value="1"/>
</dbReference>
<dbReference type="PANTHER" id="PTHR44591">
    <property type="entry name" value="STRESS RESPONSE REGULATOR PROTEIN 1"/>
    <property type="match status" value="1"/>
</dbReference>
<gene>
    <name evidence="4" type="ORF">Q9S78_08930</name>
</gene>
<keyword evidence="1 2" id="KW-0597">Phosphoprotein</keyword>
<dbReference type="InterPro" id="IPR001789">
    <property type="entry name" value="Sig_transdc_resp-reg_receiver"/>
</dbReference>
<proteinExistence type="predicted"/>
<dbReference type="RefSeq" id="WP_256335300.1">
    <property type="nucleotide sequence ID" value="NZ_JAUZVT010000002.1"/>
</dbReference>
<evidence type="ECO:0000256" key="1">
    <source>
        <dbReference type="ARBA" id="ARBA00022553"/>
    </source>
</evidence>
<comment type="caution">
    <text evidence="4">The sequence shown here is derived from an EMBL/GenBank/DDBJ whole genome shotgun (WGS) entry which is preliminary data.</text>
</comment>
<name>A0ABU3GKA0_9MICO</name>
<dbReference type="PROSITE" id="PS50110">
    <property type="entry name" value="RESPONSE_REGULATORY"/>
    <property type="match status" value="1"/>
</dbReference>